<feature type="domain" description="Endonuclease/exonuclease/phosphatase" evidence="1">
    <location>
        <begin position="28"/>
        <end position="165"/>
    </location>
</feature>
<dbReference type="InterPro" id="IPR036691">
    <property type="entry name" value="Endo/exonu/phosph_ase_sf"/>
</dbReference>
<dbReference type="InterPro" id="IPR005135">
    <property type="entry name" value="Endo/exonuclease/phosphatase"/>
</dbReference>
<sequence length="259" mass="30159">MILSETYYDKVFPYSFQISGFDFYHTKQEINQNSGLAVFIRQNLNIAIKQINIEHANGLELEVYINNKVYVILAFYRTGQSRPEHFIQELDQYLTQIIQNNKYFLIVGDLNINILQTTIEDIGQTYLDMTIEHNFIPCITDPTRLDITYGTETCIDHIMFRPIKPADIEIINTSVLHTTITDHYSTIATLQTTNNSNNDNNNTNQRSTLHTYIDYDVLLPKLEAETWEQIMTCQDVNETANRFTNQLNKLITESIKLKK</sequence>
<dbReference type="AlphaFoldDB" id="A0A8D9F8E3"/>
<reference evidence="2" key="1">
    <citation type="submission" date="2021-05" db="EMBL/GenBank/DDBJ databases">
        <authorList>
            <person name="Alioto T."/>
            <person name="Alioto T."/>
            <person name="Gomez Garrido J."/>
        </authorList>
    </citation>
    <scope>NUCLEOTIDE SEQUENCE</scope>
</reference>
<protein>
    <recommendedName>
        <fullName evidence="1">Endonuclease/exonuclease/phosphatase domain-containing protein</fullName>
    </recommendedName>
</protein>
<dbReference type="EMBL" id="HBUF01612641">
    <property type="protein sequence ID" value="CAG6779070.1"/>
    <property type="molecule type" value="Transcribed_RNA"/>
</dbReference>
<dbReference type="Pfam" id="PF03372">
    <property type="entry name" value="Exo_endo_phos"/>
    <property type="match status" value="1"/>
</dbReference>
<dbReference type="PANTHER" id="PTHR33776:SF4">
    <property type="entry name" value="ENDONUCLEASE_EXONUCLEASE_PHOSPHATASE DOMAIN-CONTAINING PROTEIN"/>
    <property type="match status" value="1"/>
</dbReference>
<name>A0A8D9F8E3_9HEMI</name>
<dbReference type="SUPFAM" id="SSF56219">
    <property type="entry name" value="DNase I-like"/>
    <property type="match status" value="1"/>
</dbReference>
<proteinExistence type="predicted"/>
<evidence type="ECO:0000259" key="1">
    <source>
        <dbReference type="Pfam" id="PF03372"/>
    </source>
</evidence>
<accession>A0A8D9F8E3</accession>
<dbReference type="PANTHER" id="PTHR33776">
    <property type="entry name" value="ENDO/EXONUCLEASE/PHOSPHATASE DOMAIN-CONTAINING PROTEIN"/>
    <property type="match status" value="1"/>
</dbReference>
<dbReference type="Gene3D" id="3.60.10.10">
    <property type="entry name" value="Endonuclease/exonuclease/phosphatase"/>
    <property type="match status" value="1"/>
</dbReference>
<dbReference type="GO" id="GO:0003824">
    <property type="term" value="F:catalytic activity"/>
    <property type="evidence" value="ECO:0007669"/>
    <property type="project" value="InterPro"/>
</dbReference>
<organism evidence="2">
    <name type="scientific">Cacopsylla melanoneura</name>
    <dbReference type="NCBI Taxonomy" id="428564"/>
    <lineage>
        <taxon>Eukaryota</taxon>
        <taxon>Metazoa</taxon>
        <taxon>Ecdysozoa</taxon>
        <taxon>Arthropoda</taxon>
        <taxon>Hexapoda</taxon>
        <taxon>Insecta</taxon>
        <taxon>Pterygota</taxon>
        <taxon>Neoptera</taxon>
        <taxon>Paraneoptera</taxon>
        <taxon>Hemiptera</taxon>
        <taxon>Sternorrhyncha</taxon>
        <taxon>Psylloidea</taxon>
        <taxon>Psyllidae</taxon>
        <taxon>Psyllinae</taxon>
        <taxon>Cacopsylla</taxon>
    </lineage>
</organism>
<evidence type="ECO:0000313" key="2">
    <source>
        <dbReference type="EMBL" id="CAG6779070.1"/>
    </source>
</evidence>